<dbReference type="InterPro" id="IPR001611">
    <property type="entry name" value="Leu-rich_rpt"/>
</dbReference>
<dbReference type="Pfam" id="PF13516">
    <property type="entry name" value="LRR_6"/>
    <property type="match status" value="3"/>
</dbReference>
<dbReference type="SUPFAM" id="SSF52047">
    <property type="entry name" value="RNI-like"/>
    <property type="match status" value="1"/>
</dbReference>
<evidence type="ECO:0000313" key="4">
    <source>
        <dbReference type="Proteomes" id="UP000472267"/>
    </source>
</evidence>
<accession>A0A672F551</accession>
<evidence type="ECO:0000313" key="3">
    <source>
        <dbReference type="Ensembl" id="ENSSFAP00005000437.1"/>
    </source>
</evidence>
<keyword evidence="4" id="KW-1185">Reference proteome</keyword>
<evidence type="ECO:0008006" key="5">
    <source>
        <dbReference type="Google" id="ProtNLM"/>
    </source>
</evidence>
<dbReference type="Proteomes" id="UP000472267">
    <property type="component" value="Chromosome 3"/>
</dbReference>
<name>A0A672F551_SALFA</name>
<dbReference type="InterPro" id="IPR032675">
    <property type="entry name" value="LRR_dom_sf"/>
</dbReference>
<dbReference type="PANTHER" id="PTHR24106">
    <property type="entry name" value="NACHT, LRR AND CARD DOMAINS-CONTAINING"/>
    <property type="match status" value="1"/>
</dbReference>
<dbReference type="InParanoid" id="A0A672F551"/>
<keyword evidence="2" id="KW-0677">Repeat</keyword>
<reference evidence="3" key="1">
    <citation type="submission" date="2019-06" db="EMBL/GenBank/DDBJ databases">
        <authorList>
            <consortium name="Wellcome Sanger Institute Data Sharing"/>
        </authorList>
    </citation>
    <scope>NUCLEOTIDE SEQUENCE [LARGE SCALE GENOMIC DNA]</scope>
</reference>
<protein>
    <recommendedName>
        <fullName evidence="5">NACHT LRR and PYD domain-containing protein</fullName>
    </recommendedName>
</protein>
<dbReference type="OMA" id="SCHYLAR"/>
<dbReference type="AlphaFoldDB" id="A0A672F551"/>
<dbReference type="Ensembl" id="ENSSFAT00005000453.1">
    <property type="protein sequence ID" value="ENSSFAP00005000437.1"/>
    <property type="gene ID" value="ENSSFAG00005000316.1"/>
</dbReference>
<keyword evidence="1" id="KW-0433">Leucine-rich repeat</keyword>
<reference evidence="3" key="3">
    <citation type="submission" date="2025-09" db="UniProtKB">
        <authorList>
            <consortium name="Ensembl"/>
        </authorList>
    </citation>
    <scope>IDENTIFICATION</scope>
</reference>
<sequence>MKILCPGLQSPNCKLETLRLPWCSLTNFACLHVVSALKSNASLLKHLDLSHNDVRDSGVEQLCSLLENPLCSLQTLRLYNCYLSEISCSHFASALKSNPSVLKDLDLGFNPLRDSGVEQLCGSLESPLCSLQTLSLEDCKLSKISCSSLASALKSNPSHLKELQLSYNDLQDPDVQQLVDLQQSPDCSLPDSEVSRWSFMSSELLTAALNRTEVLTASQRL</sequence>
<organism evidence="3 4">
    <name type="scientific">Salarias fasciatus</name>
    <name type="common">Jewelled blenny</name>
    <name type="synonym">Blennius fasciatus</name>
    <dbReference type="NCBI Taxonomy" id="181472"/>
    <lineage>
        <taxon>Eukaryota</taxon>
        <taxon>Metazoa</taxon>
        <taxon>Chordata</taxon>
        <taxon>Craniata</taxon>
        <taxon>Vertebrata</taxon>
        <taxon>Euteleostomi</taxon>
        <taxon>Actinopterygii</taxon>
        <taxon>Neopterygii</taxon>
        <taxon>Teleostei</taxon>
        <taxon>Neoteleostei</taxon>
        <taxon>Acanthomorphata</taxon>
        <taxon>Ovalentaria</taxon>
        <taxon>Blenniimorphae</taxon>
        <taxon>Blenniiformes</taxon>
        <taxon>Blennioidei</taxon>
        <taxon>Blenniidae</taxon>
        <taxon>Salariinae</taxon>
        <taxon>Salarias</taxon>
    </lineage>
</organism>
<reference evidence="3" key="2">
    <citation type="submission" date="2025-08" db="UniProtKB">
        <authorList>
            <consortium name="Ensembl"/>
        </authorList>
    </citation>
    <scope>IDENTIFICATION</scope>
</reference>
<proteinExistence type="predicted"/>
<dbReference type="InterPro" id="IPR051261">
    <property type="entry name" value="NLR"/>
</dbReference>
<dbReference type="SMART" id="SM00368">
    <property type="entry name" value="LRR_RI"/>
    <property type="match status" value="6"/>
</dbReference>
<dbReference type="Gene3D" id="3.80.10.10">
    <property type="entry name" value="Ribonuclease Inhibitor"/>
    <property type="match status" value="2"/>
</dbReference>
<evidence type="ECO:0000256" key="1">
    <source>
        <dbReference type="ARBA" id="ARBA00022614"/>
    </source>
</evidence>
<dbReference type="Pfam" id="PF00560">
    <property type="entry name" value="LRR_1"/>
    <property type="match status" value="2"/>
</dbReference>
<evidence type="ECO:0000256" key="2">
    <source>
        <dbReference type="ARBA" id="ARBA00022737"/>
    </source>
</evidence>